<organism evidence="3 4">
    <name type="scientific">Gymnopilus junonius</name>
    <name type="common">Spectacular rustgill mushroom</name>
    <name type="synonym">Gymnopilus spectabilis subsp. junonius</name>
    <dbReference type="NCBI Taxonomy" id="109634"/>
    <lineage>
        <taxon>Eukaryota</taxon>
        <taxon>Fungi</taxon>
        <taxon>Dikarya</taxon>
        <taxon>Basidiomycota</taxon>
        <taxon>Agaricomycotina</taxon>
        <taxon>Agaricomycetes</taxon>
        <taxon>Agaricomycetidae</taxon>
        <taxon>Agaricales</taxon>
        <taxon>Agaricineae</taxon>
        <taxon>Hymenogastraceae</taxon>
        <taxon>Gymnopilus</taxon>
    </lineage>
</organism>
<keyword evidence="4" id="KW-1185">Reference proteome</keyword>
<name>A0A9P5NQ71_GYMJU</name>
<evidence type="ECO:0000313" key="3">
    <source>
        <dbReference type="EMBL" id="KAF8900185.1"/>
    </source>
</evidence>
<feature type="domain" description="Nephrocystin 3-like N-terminal" evidence="2">
    <location>
        <begin position="3"/>
        <end position="139"/>
    </location>
</feature>
<sequence>MGLVSRIVRQLTVSGFEYGLNIAASYTFSDKAAWNNEVNELFPTIAFELAHSIPGLLEQYRSTMTKEDSRKLMNTSLKNQFRSFIVNPILKLPISMDQARTVIVNGIDRCGYRKARTVLTIITDALEVFDLPLRFIISSNRDTRIQDVFNLPSLSKVSRNSL</sequence>
<dbReference type="AlphaFoldDB" id="A0A9P5NQ71"/>
<dbReference type="EMBL" id="JADNYJ010000049">
    <property type="protein sequence ID" value="KAF8900185.1"/>
    <property type="molecule type" value="Genomic_DNA"/>
</dbReference>
<dbReference type="OrthoDB" id="5106486at2759"/>
<accession>A0A9P5NQ71</accession>
<evidence type="ECO:0000256" key="1">
    <source>
        <dbReference type="ARBA" id="ARBA00022737"/>
    </source>
</evidence>
<reference evidence="3" key="1">
    <citation type="submission" date="2020-11" db="EMBL/GenBank/DDBJ databases">
        <authorList>
            <consortium name="DOE Joint Genome Institute"/>
            <person name="Ahrendt S."/>
            <person name="Riley R."/>
            <person name="Andreopoulos W."/>
            <person name="LaButti K."/>
            <person name="Pangilinan J."/>
            <person name="Ruiz-duenas F.J."/>
            <person name="Barrasa J.M."/>
            <person name="Sanchez-Garcia M."/>
            <person name="Camarero S."/>
            <person name="Miyauchi S."/>
            <person name="Serrano A."/>
            <person name="Linde D."/>
            <person name="Babiker R."/>
            <person name="Drula E."/>
            <person name="Ayuso-Fernandez I."/>
            <person name="Pacheco R."/>
            <person name="Padilla G."/>
            <person name="Ferreira P."/>
            <person name="Barriuso J."/>
            <person name="Kellner H."/>
            <person name="Castanera R."/>
            <person name="Alfaro M."/>
            <person name="Ramirez L."/>
            <person name="Pisabarro A.G."/>
            <person name="Kuo A."/>
            <person name="Tritt A."/>
            <person name="Lipzen A."/>
            <person name="He G."/>
            <person name="Yan M."/>
            <person name="Ng V."/>
            <person name="Cullen D."/>
            <person name="Martin F."/>
            <person name="Rosso M.-N."/>
            <person name="Henrissat B."/>
            <person name="Hibbett D."/>
            <person name="Martinez A.T."/>
            <person name="Grigoriev I.V."/>
        </authorList>
    </citation>
    <scope>NUCLEOTIDE SEQUENCE</scope>
    <source>
        <strain evidence="3">AH 44721</strain>
    </source>
</reference>
<comment type="caution">
    <text evidence="3">The sequence shown here is derived from an EMBL/GenBank/DDBJ whole genome shotgun (WGS) entry which is preliminary data.</text>
</comment>
<evidence type="ECO:0000259" key="2">
    <source>
        <dbReference type="Pfam" id="PF24883"/>
    </source>
</evidence>
<dbReference type="Proteomes" id="UP000724874">
    <property type="component" value="Unassembled WGS sequence"/>
</dbReference>
<protein>
    <recommendedName>
        <fullName evidence="2">Nephrocystin 3-like N-terminal domain-containing protein</fullName>
    </recommendedName>
</protein>
<keyword evidence="1" id="KW-0677">Repeat</keyword>
<dbReference type="InterPro" id="IPR056884">
    <property type="entry name" value="NPHP3-like_N"/>
</dbReference>
<dbReference type="Pfam" id="PF24883">
    <property type="entry name" value="NPHP3_N"/>
    <property type="match status" value="1"/>
</dbReference>
<evidence type="ECO:0000313" key="4">
    <source>
        <dbReference type="Proteomes" id="UP000724874"/>
    </source>
</evidence>
<proteinExistence type="predicted"/>
<gene>
    <name evidence="3" type="ORF">CPB84DRAFT_1057305</name>
</gene>